<evidence type="ECO:0000313" key="6">
    <source>
        <dbReference type="EMBL" id="ETX01763.1"/>
    </source>
</evidence>
<dbReference type="PANTHER" id="PTHR30404:SF0">
    <property type="entry name" value="N-ACETYLMURAMOYL-L-ALANINE AMIDASE AMIC"/>
    <property type="match status" value="1"/>
</dbReference>
<dbReference type="GO" id="GO:0008745">
    <property type="term" value="F:N-acetylmuramoyl-L-alanine amidase activity"/>
    <property type="evidence" value="ECO:0007669"/>
    <property type="project" value="UniProtKB-EC"/>
</dbReference>
<dbReference type="PANTHER" id="PTHR30404">
    <property type="entry name" value="N-ACETYLMURAMOYL-L-ALANINE AMIDASE"/>
    <property type="match status" value="1"/>
</dbReference>
<sequence>MVLEIFMSKLDAVCHGPARHGMISAIALILYIWFLTPTGHAAAPRIVEEVRFRSESASTRVVIETNGALRYAVGRLSDPERLYVDLLQARLASGWQNRQLSVNDARIAAIRVAQHHRGVVRVVLDLKRIKTYKVFSLKKPYRIVMDLQGLRPAPPPRQQARTPKPKSPPKPVRPLSSQPPPRLASQPTIVIDPGHGGKDPGALGPNGLQEKTVVLQVARVLRQLIRKHLPRYRVIMTRNKDVFVPLTERTKLANDNRAEVFLSIHTNASKRRSVRGVETWYFSFEAKTERAQHIAARENNMSSNQLSELERILRDLHETDRINQSALLAGATQKALVKSLSKRDKNVPDRGVDGAPFIVLLRTEMPSILVEIGFLTNKTEAAQLRRKSYQNALAQGIFEGLNTFLSKSAMKMD</sequence>
<dbReference type="SUPFAM" id="SSF53187">
    <property type="entry name" value="Zn-dependent exopeptidases"/>
    <property type="match status" value="1"/>
</dbReference>
<feature type="domain" description="MurNAc-LAA" evidence="5">
    <location>
        <begin position="250"/>
        <end position="402"/>
    </location>
</feature>
<keyword evidence="3" id="KW-0378">Hydrolase</keyword>
<dbReference type="InterPro" id="IPR050695">
    <property type="entry name" value="N-acetylmuramoyl_amidase_3"/>
</dbReference>
<protein>
    <recommendedName>
        <fullName evidence="2">N-acetylmuramoyl-L-alanine amidase</fullName>
        <ecNumber evidence="2">3.5.1.28</ecNumber>
    </recommendedName>
</protein>
<dbReference type="AlphaFoldDB" id="W4LUU0"/>
<evidence type="ECO:0000256" key="4">
    <source>
        <dbReference type="SAM" id="MobiDB-lite"/>
    </source>
</evidence>
<dbReference type="GO" id="GO:0030288">
    <property type="term" value="C:outer membrane-bounded periplasmic space"/>
    <property type="evidence" value="ECO:0007669"/>
    <property type="project" value="TreeGrafter"/>
</dbReference>
<dbReference type="CDD" id="cd02696">
    <property type="entry name" value="MurNAc-LAA"/>
    <property type="match status" value="1"/>
</dbReference>
<feature type="compositionally biased region" description="Pro residues" evidence="4">
    <location>
        <begin position="165"/>
        <end position="182"/>
    </location>
</feature>
<dbReference type="SMART" id="SM00646">
    <property type="entry name" value="Ami_3"/>
    <property type="match status" value="1"/>
</dbReference>
<dbReference type="GO" id="GO:0009253">
    <property type="term" value="P:peptidoglycan catabolic process"/>
    <property type="evidence" value="ECO:0007669"/>
    <property type="project" value="InterPro"/>
</dbReference>
<dbReference type="FunFam" id="3.40.630.40:FF:000005">
    <property type="entry name" value="N-acetylmuramoyl-L-alanine amidase (AmiA)"/>
    <property type="match status" value="1"/>
</dbReference>
<evidence type="ECO:0000313" key="7">
    <source>
        <dbReference type="Proteomes" id="UP000019141"/>
    </source>
</evidence>
<reference evidence="6 7" key="1">
    <citation type="journal article" date="2014" name="Nature">
        <title>An environmental bacterial taxon with a large and distinct metabolic repertoire.</title>
        <authorList>
            <person name="Wilson M.C."/>
            <person name="Mori T."/>
            <person name="Ruckert C."/>
            <person name="Uria A.R."/>
            <person name="Helf M.J."/>
            <person name="Takada K."/>
            <person name="Gernert C."/>
            <person name="Steffens U.A."/>
            <person name="Heycke N."/>
            <person name="Schmitt S."/>
            <person name="Rinke C."/>
            <person name="Helfrich E.J."/>
            <person name="Brachmann A.O."/>
            <person name="Gurgui C."/>
            <person name="Wakimoto T."/>
            <person name="Kracht M."/>
            <person name="Crusemann M."/>
            <person name="Hentschel U."/>
            <person name="Abe I."/>
            <person name="Matsunaga S."/>
            <person name="Kalinowski J."/>
            <person name="Takeyama H."/>
            <person name="Piel J."/>
        </authorList>
    </citation>
    <scope>NUCLEOTIDE SEQUENCE [LARGE SCALE GENOMIC DNA]</scope>
    <source>
        <strain evidence="7">TSY1</strain>
    </source>
</reference>
<proteinExistence type="predicted"/>
<name>W4LUU0_ENTF1</name>
<evidence type="ECO:0000256" key="3">
    <source>
        <dbReference type="ARBA" id="ARBA00022801"/>
    </source>
</evidence>
<dbReference type="Gene3D" id="2.60.40.3500">
    <property type="match status" value="1"/>
</dbReference>
<organism evidence="6 7">
    <name type="scientific">Entotheonella factor</name>
    <dbReference type="NCBI Taxonomy" id="1429438"/>
    <lineage>
        <taxon>Bacteria</taxon>
        <taxon>Pseudomonadati</taxon>
        <taxon>Nitrospinota/Tectimicrobiota group</taxon>
        <taxon>Candidatus Tectimicrobiota</taxon>
        <taxon>Candidatus Entotheonellia</taxon>
        <taxon>Candidatus Entotheonellales</taxon>
        <taxon>Candidatus Entotheonellaceae</taxon>
        <taxon>Candidatus Entotheonella</taxon>
    </lineage>
</organism>
<dbReference type="EC" id="3.5.1.28" evidence="2"/>
<dbReference type="Pfam" id="PF01520">
    <property type="entry name" value="Amidase_3"/>
    <property type="match status" value="1"/>
</dbReference>
<evidence type="ECO:0000256" key="2">
    <source>
        <dbReference type="ARBA" id="ARBA00011901"/>
    </source>
</evidence>
<dbReference type="InterPro" id="IPR002508">
    <property type="entry name" value="MurNAc-LAA_cat"/>
</dbReference>
<comment type="caution">
    <text evidence="6">The sequence shown here is derived from an EMBL/GenBank/DDBJ whole genome shotgun (WGS) entry which is preliminary data.</text>
</comment>
<dbReference type="Pfam" id="PF11741">
    <property type="entry name" value="AMIN"/>
    <property type="match status" value="1"/>
</dbReference>
<dbReference type="HOGENOM" id="CLU_014322_2_0_7"/>
<accession>W4LUU0</accession>
<evidence type="ECO:0000256" key="1">
    <source>
        <dbReference type="ARBA" id="ARBA00001561"/>
    </source>
</evidence>
<gene>
    <name evidence="6" type="ORF">ETSY1_06105</name>
</gene>
<feature type="region of interest" description="Disordered" evidence="4">
    <location>
        <begin position="148"/>
        <end position="207"/>
    </location>
</feature>
<keyword evidence="7" id="KW-1185">Reference proteome</keyword>
<dbReference type="InterPro" id="IPR021731">
    <property type="entry name" value="AMIN_dom"/>
</dbReference>
<dbReference type="PATRIC" id="fig|1429438.4.peg.1352"/>
<dbReference type="EMBL" id="AZHW01000204">
    <property type="protein sequence ID" value="ETX01763.1"/>
    <property type="molecule type" value="Genomic_DNA"/>
</dbReference>
<comment type="catalytic activity">
    <reaction evidence="1">
        <text>Hydrolyzes the link between N-acetylmuramoyl residues and L-amino acid residues in certain cell-wall glycopeptides.</text>
        <dbReference type="EC" id="3.5.1.28"/>
    </reaction>
</comment>
<dbReference type="Gene3D" id="3.40.630.40">
    <property type="entry name" value="Zn-dependent exopeptidases"/>
    <property type="match status" value="1"/>
</dbReference>
<dbReference type="Proteomes" id="UP000019141">
    <property type="component" value="Unassembled WGS sequence"/>
</dbReference>
<evidence type="ECO:0000259" key="5">
    <source>
        <dbReference type="SMART" id="SM00646"/>
    </source>
</evidence>